<keyword evidence="4" id="KW-0732">Signal</keyword>
<dbReference type="InterPro" id="IPR030678">
    <property type="entry name" value="Peptide/Ni-bd"/>
</dbReference>
<evidence type="ECO:0000259" key="5">
    <source>
        <dbReference type="Pfam" id="PF00496"/>
    </source>
</evidence>
<organism evidence="6 7">
    <name type="scientific">Luteolibacter yonseiensis</name>
    <dbReference type="NCBI Taxonomy" id="1144680"/>
    <lineage>
        <taxon>Bacteria</taxon>
        <taxon>Pseudomonadati</taxon>
        <taxon>Verrucomicrobiota</taxon>
        <taxon>Verrucomicrobiia</taxon>
        <taxon>Verrucomicrobiales</taxon>
        <taxon>Verrucomicrobiaceae</taxon>
        <taxon>Luteolibacter</taxon>
    </lineage>
</organism>
<evidence type="ECO:0000313" key="7">
    <source>
        <dbReference type="Proteomes" id="UP000600139"/>
    </source>
</evidence>
<accession>A0A934R483</accession>
<evidence type="ECO:0000256" key="4">
    <source>
        <dbReference type="ARBA" id="ARBA00022729"/>
    </source>
</evidence>
<keyword evidence="3" id="KW-0813">Transport</keyword>
<evidence type="ECO:0000256" key="3">
    <source>
        <dbReference type="ARBA" id="ARBA00022448"/>
    </source>
</evidence>
<dbReference type="SUPFAM" id="SSF53850">
    <property type="entry name" value="Periplasmic binding protein-like II"/>
    <property type="match status" value="1"/>
</dbReference>
<dbReference type="Gene3D" id="3.40.190.10">
    <property type="entry name" value="Periplasmic binding protein-like II"/>
    <property type="match status" value="1"/>
</dbReference>
<dbReference type="GO" id="GO:0015833">
    <property type="term" value="P:peptide transport"/>
    <property type="evidence" value="ECO:0007669"/>
    <property type="project" value="TreeGrafter"/>
</dbReference>
<dbReference type="GO" id="GO:0043190">
    <property type="term" value="C:ATP-binding cassette (ABC) transporter complex"/>
    <property type="evidence" value="ECO:0007669"/>
    <property type="project" value="InterPro"/>
</dbReference>
<comment type="subcellular location">
    <subcellularLocation>
        <location evidence="1">Cell envelope</location>
    </subcellularLocation>
</comment>
<dbReference type="PANTHER" id="PTHR30290">
    <property type="entry name" value="PERIPLASMIC BINDING COMPONENT OF ABC TRANSPORTER"/>
    <property type="match status" value="1"/>
</dbReference>
<dbReference type="Gene3D" id="3.10.105.10">
    <property type="entry name" value="Dipeptide-binding Protein, Domain 3"/>
    <property type="match status" value="1"/>
</dbReference>
<dbReference type="InterPro" id="IPR000914">
    <property type="entry name" value="SBP_5_dom"/>
</dbReference>
<dbReference type="GO" id="GO:0030288">
    <property type="term" value="C:outer membrane-bounded periplasmic space"/>
    <property type="evidence" value="ECO:0007669"/>
    <property type="project" value="UniProtKB-ARBA"/>
</dbReference>
<keyword evidence="7" id="KW-1185">Reference proteome</keyword>
<sequence length="522" mass="58678">MLCSCQKESQVDKATREGILLVGNANEPKGLDPHIVSGVIEANILRALFEGLIASDPASDTATPGGAALEVTPDATATVWTAKLRPDGKWSDGVQVTAQDFTFAYERMLTPELGAKYAEMLYFMKGAEDFNKGKTTDFSTVGVKALDDHTLQISLRGPTPYFREILKHYTWTAVPRHVVLKYGKIGQRGNAWTRPENIVGNGPYKLKSWRRTDHVEVERNPHYWDAKNVTLNGVRFLPISNTYTEGRMFRNGQLHTTYTATPEVVDLMKKEHPEELRQEPYVGTAFFRFNTQRKPLDDIRVRQALSYATDRQAICDNVFRGYKPAYALTPPMGAYDPPHIAAYDKAKARKLLADAGYPGGKGFPRLKILIASRETAATLAQATQAMWRDILGIEVEIENKEWNAYLVATQEGDYDISYGGWIGDYLDPLTFVEMWTPGNGNNNTGWANDDFVKLLQESYQDSDSGHRFALLHKAESLLIEEAPILVIAWQARNYLLHPSVEGWNPLLLSNNPYQYLRLVPGR</sequence>
<dbReference type="EMBL" id="JAENIK010000011">
    <property type="protein sequence ID" value="MBK1816122.1"/>
    <property type="molecule type" value="Genomic_DNA"/>
</dbReference>
<protein>
    <submittedName>
        <fullName evidence="6">Peptide ABC transporter substrate-binding protein</fullName>
    </submittedName>
</protein>
<dbReference type="Pfam" id="PF00496">
    <property type="entry name" value="SBP_bac_5"/>
    <property type="match status" value="1"/>
</dbReference>
<dbReference type="PIRSF" id="PIRSF002741">
    <property type="entry name" value="MppA"/>
    <property type="match status" value="1"/>
</dbReference>
<dbReference type="AlphaFoldDB" id="A0A934R483"/>
<evidence type="ECO:0000313" key="6">
    <source>
        <dbReference type="EMBL" id="MBK1816122.1"/>
    </source>
</evidence>
<dbReference type="Proteomes" id="UP000600139">
    <property type="component" value="Unassembled WGS sequence"/>
</dbReference>
<evidence type="ECO:0000256" key="1">
    <source>
        <dbReference type="ARBA" id="ARBA00004196"/>
    </source>
</evidence>
<proteinExistence type="inferred from homology"/>
<comment type="similarity">
    <text evidence="2">Belongs to the bacterial solute-binding protein 5 family.</text>
</comment>
<gene>
    <name evidence="6" type="ORF">JIN84_10905</name>
</gene>
<feature type="domain" description="Solute-binding protein family 5" evidence="5">
    <location>
        <begin position="68"/>
        <end position="442"/>
    </location>
</feature>
<evidence type="ECO:0000256" key="2">
    <source>
        <dbReference type="ARBA" id="ARBA00005695"/>
    </source>
</evidence>
<dbReference type="CDD" id="cd08504">
    <property type="entry name" value="PBP2_OppA"/>
    <property type="match status" value="1"/>
</dbReference>
<dbReference type="InterPro" id="IPR039424">
    <property type="entry name" value="SBP_5"/>
</dbReference>
<reference evidence="6" key="1">
    <citation type="submission" date="2021-01" db="EMBL/GenBank/DDBJ databases">
        <title>Modified the classification status of verrucomicrobia.</title>
        <authorList>
            <person name="Feng X."/>
        </authorList>
    </citation>
    <scope>NUCLEOTIDE SEQUENCE</scope>
    <source>
        <strain evidence="6">JCM 18052</strain>
    </source>
</reference>
<dbReference type="GO" id="GO:1904680">
    <property type="term" value="F:peptide transmembrane transporter activity"/>
    <property type="evidence" value="ECO:0007669"/>
    <property type="project" value="TreeGrafter"/>
</dbReference>
<dbReference type="PANTHER" id="PTHR30290:SF10">
    <property type="entry name" value="PERIPLASMIC OLIGOPEPTIDE-BINDING PROTEIN-RELATED"/>
    <property type="match status" value="1"/>
</dbReference>
<dbReference type="Gene3D" id="3.90.76.10">
    <property type="entry name" value="Dipeptide-binding Protein, Domain 1"/>
    <property type="match status" value="1"/>
</dbReference>
<name>A0A934R483_9BACT</name>
<dbReference type="RefSeq" id="WP_200351078.1">
    <property type="nucleotide sequence ID" value="NZ_BAABHZ010000006.1"/>
</dbReference>
<comment type="caution">
    <text evidence="6">The sequence shown here is derived from an EMBL/GenBank/DDBJ whole genome shotgun (WGS) entry which is preliminary data.</text>
</comment>
<dbReference type="FunFam" id="3.90.76.10:FF:000001">
    <property type="entry name" value="Oligopeptide ABC transporter substrate-binding protein"/>
    <property type="match status" value="1"/>
</dbReference>